<dbReference type="InterPro" id="IPR036754">
    <property type="entry name" value="YbaK/aa-tRNA-synt-asso_dom_sf"/>
</dbReference>
<dbReference type="InterPro" id="IPR007214">
    <property type="entry name" value="YbaK/aa-tRNA-synth-assoc-dom"/>
</dbReference>
<dbReference type="EMBL" id="BAAANK010000006">
    <property type="protein sequence ID" value="GAA1838014.1"/>
    <property type="molecule type" value="Genomic_DNA"/>
</dbReference>
<dbReference type="Pfam" id="PF04073">
    <property type="entry name" value="tRNA_edit"/>
    <property type="match status" value="1"/>
</dbReference>
<dbReference type="PANTHER" id="PTHR30411">
    <property type="entry name" value="CYTOPLASMIC PROTEIN"/>
    <property type="match status" value="1"/>
</dbReference>
<sequence>MPTDATPVETAAAVPAATVPAASSVPTHPAVDAVMGALTAQGVEPRVVWFDDAVTTAQLAADALGVQVGQIANSLVFTLDGEPILVLTSGAHRVDTEWLGDRLGGRIGRASKDTVKAATGQVIGGVAPVGHPTRVRTFVDVDLAGYDEVWAAAGHAKTVFPTTFDELVRITGGTPHPVQPPVEPTVEPTVDPTREPTG</sequence>
<feature type="region of interest" description="Disordered" evidence="1">
    <location>
        <begin position="173"/>
        <end position="198"/>
    </location>
</feature>
<dbReference type="SUPFAM" id="SSF55826">
    <property type="entry name" value="YbaK/ProRS associated domain"/>
    <property type="match status" value="1"/>
</dbReference>
<organism evidence="3 4">
    <name type="scientific">Agromyces salentinus</name>
    <dbReference type="NCBI Taxonomy" id="269421"/>
    <lineage>
        <taxon>Bacteria</taxon>
        <taxon>Bacillati</taxon>
        <taxon>Actinomycetota</taxon>
        <taxon>Actinomycetes</taxon>
        <taxon>Micrococcales</taxon>
        <taxon>Microbacteriaceae</taxon>
        <taxon>Agromyces</taxon>
    </lineage>
</organism>
<protein>
    <recommendedName>
        <fullName evidence="2">YbaK/aminoacyl-tRNA synthetase-associated domain-containing protein</fullName>
    </recommendedName>
</protein>
<comment type="caution">
    <text evidence="3">The sequence shown here is derived from an EMBL/GenBank/DDBJ whole genome shotgun (WGS) entry which is preliminary data.</text>
</comment>
<dbReference type="Gene3D" id="3.90.960.10">
    <property type="entry name" value="YbaK/aminoacyl-tRNA synthetase-associated domain"/>
    <property type="match status" value="1"/>
</dbReference>
<evidence type="ECO:0000256" key="1">
    <source>
        <dbReference type="SAM" id="MobiDB-lite"/>
    </source>
</evidence>
<evidence type="ECO:0000313" key="4">
    <source>
        <dbReference type="Proteomes" id="UP001501746"/>
    </source>
</evidence>
<keyword evidence="4" id="KW-1185">Reference proteome</keyword>
<proteinExistence type="predicted"/>
<feature type="domain" description="YbaK/aminoacyl-tRNA synthetase-associated" evidence="2">
    <location>
        <begin position="53"/>
        <end position="169"/>
    </location>
</feature>
<dbReference type="PANTHER" id="PTHR30411:SF1">
    <property type="entry name" value="CYTOPLASMIC PROTEIN"/>
    <property type="match status" value="1"/>
</dbReference>
<gene>
    <name evidence="3" type="ORF">GCM10009750_24180</name>
</gene>
<evidence type="ECO:0000259" key="2">
    <source>
        <dbReference type="Pfam" id="PF04073"/>
    </source>
</evidence>
<dbReference type="CDD" id="cd04333">
    <property type="entry name" value="ProX_deacylase"/>
    <property type="match status" value="1"/>
</dbReference>
<name>A0ABN2MT97_9MICO</name>
<reference evidence="3 4" key="1">
    <citation type="journal article" date="2019" name="Int. J. Syst. Evol. Microbiol.">
        <title>The Global Catalogue of Microorganisms (GCM) 10K type strain sequencing project: providing services to taxonomists for standard genome sequencing and annotation.</title>
        <authorList>
            <consortium name="The Broad Institute Genomics Platform"/>
            <consortium name="The Broad Institute Genome Sequencing Center for Infectious Disease"/>
            <person name="Wu L."/>
            <person name="Ma J."/>
        </authorList>
    </citation>
    <scope>NUCLEOTIDE SEQUENCE [LARGE SCALE GENOMIC DNA]</scope>
    <source>
        <strain evidence="3 4">JCM 14323</strain>
    </source>
</reference>
<accession>A0ABN2MT97</accession>
<evidence type="ECO:0000313" key="3">
    <source>
        <dbReference type="EMBL" id="GAA1838014.1"/>
    </source>
</evidence>
<dbReference type="Proteomes" id="UP001501746">
    <property type="component" value="Unassembled WGS sequence"/>
</dbReference>